<proteinExistence type="predicted"/>
<dbReference type="Gene3D" id="1.10.260.40">
    <property type="entry name" value="lambda repressor-like DNA-binding domains"/>
    <property type="match status" value="1"/>
</dbReference>
<gene>
    <name evidence="1" type="ORF">SAMN02927914_06784</name>
</gene>
<organism evidence="1 2">
    <name type="scientific">Mesorhizobium qingshengii</name>
    <dbReference type="NCBI Taxonomy" id="1165689"/>
    <lineage>
        <taxon>Bacteria</taxon>
        <taxon>Pseudomonadati</taxon>
        <taxon>Pseudomonadota</taxon>
        <taxon>Alphaproteobacteria</taxon>
        <taxon>Hyphomicrobiales</taxon>
        <taxon>Phyllobacteriaceae</taxon>
        <taxon>Mesorhizobium</taxon>
    </lineage>
</organism>
<dbReference type="AlphaFoldDB" id="A0A1G5ZYT6"/>
<dbReference type="Proteomes" id="UP000198588">
    <property type="component" value="Unassembled WGS sequence"/>
</dbReference>
<dbReference type="InterPro" id="IPR001387">
    <property type="entry name" value="Cro/C1-type_HTH"/>
</dbReference>
<dbReference type="EMBL" id="FMXM01000070">
    <property type="protein sequence ID" value="SDA99924.1"/>
    <property type="molecule type" value="Genomic_DNA"/>
</dbReference>
<dbReference type="RefSeq" id="WP_084791823.1">
    <property type="nucleotide sequence ID" value="NZ_FMXM01000070.1"/>
</dbReference>
<evidence type="ECO:0000313" key="1">
    <source>
        <dbReference type="EMBL" id="SDA99924.1"/>
    </source>
</evidence>
<dbReference type="STRING" id="1165689.SAMN02927914_06784"/>
<accession>A0A1G5ZYT6</accession>
<dbReference type="SUPFAM" id="SSF47413">
    <property type="entry name" value="lambda repressor-like DNA-binding domains"/>
    <property type="match status" value="1"/>
</dbReference>
<sequence length="128" mass="13418">MLTQTYPSDFAPSDTLGGRISFAREVTKLAMAQAARRLGVQTACWKAWECDRAAPQSNRLAMMAGILAVSPSWLVSGIGAGPLELVANDRAALLQELQIASADAVASQKRVQQIVALLGSAPVAGDPL</sequence>
<reference evidence="1 2" key="1">
    <citation type="submission" date="2016-10" db="EMBL/GenBank/DDBJ databases">
        <authorList>
            <person name="de Groot N.N."/>
        </authorList>
    </citation>
    <scope>NUCLEOTIDE SEQUENCE [LARGE SCALE GENOMIC DNA]</scope>
    <source>
        <strain evidence="1 2">CGMCC 1.12097</strain>
    </source>
</reference>
<evidence type="ECO:0000313" key="2">
    <source>
        <dbReference type="Proteomes" id="UP000198588"/>
    </source>
</evidence>
<dbReference type="CDD" id="cd00093">
    <property type="entry name" value="HTH_XRE"/>
    <property type="match status" value="1"/>
</dbReference>
<protein>
    <submittedName>
        <fullName evidence="1">Transcriptional regulator, contains XRE-family HTH domain</fullName>
    </submittedName>
</protein>
<dbReference type="GO" id="GO:0003677">
    <property type="term" value="F:DNA binding"/>
    <property type="evidence" value="ECO:0007669"/>
    <property type="project" value="InterPro"/>
</dbReference>
<name>A0A1G5ZYT6_9HYPH</name>
<dbReference type="InterPro" id="IPR010982">
    <property type="entry name" value="Lambda_DNA-bd_dom_sf"/>
</dbReference>